<name>A0A7S3JAD4_9SPIT</name>
<dbReference type="AlphaFoldDB" id="A0A7S3JAD4"/>
<keyword evidence="2" id="KW-0812">Transmembrane</keyword>
<evidence type="ECO:0000256" key="2">
    <source>
        <dbReference type="SAM" id="Phobius"/>
    </source>
</evidence>
<evidence type="ECO:0000313" key="3">
    <source>
        <dbReference type="EMBL" id="CAE0349824.1"/>
    </source>
</evidence>
<feature type="transmembrane region" description="Helical" evidence="2">
    <location>
        <begin position="216"/>
        <end position="238"/>
    </location>
</feature>
<gene>
    <name evidence="3" type="ORF">EHAR0213_LOCUS8737</name>
</gene>
<feature type="transmembrane region" description="Helical" evidence="2">
    <location>
        <begin position="108"/>
        <end position="126"/>
    </location>
</feature>
<feature type="transmembrane region" description="Helical" evidence="2">
    <location>
        <begin position="317"/>
        <end position="345"/>
    </location>
</feature>
<evidence type="ECO:0000256" key="1">
    <source>
        <dbReference type="SAM" id="MobiDB-lite"/>
    </source>
</evidence>
<accession>A0A7S3JAD4</accession>
<feature type="compositionally biased region" description="Polar residues" evidence="1">
    <location>
        <begin position="451"/>
        <end position="477"/>
    </location>
</feature>
<feature type="transmembrane region" description="Helical" evidence="2">
    <location>
        <begin position="283"/>
        <end position="305"/>
    </location>
</feature>
<protein>
    <submittedName>
        <fullName evidence="3">Uncharacterized protein</fullName>
    </submittedName>
</protein>
<sequence>MIALLITMLCVNVFAYMTLKISMGYTWSLVFVLQYINFLSLSNVYIPSCLLYYSKDMGLVNGYDHIIRDNFIARMYHHNELISMTSFNYKFFKNGYWYSSFLDNTADILMCWVYGFVFLGFFVMLWEIWRSWGYWIHTVRVYKYHMFYRGFMVLYLKVMVFSILNIIKFDVSNALCQISSLMALLFFTAFVSYPVAHTIFAFKYKSMPLEEKKKNFVYAEVLFDEFAVYKSIQYFYFWQFCFKRIIFAFTLLFIPSPIAQLCILMAIFVLNMTWLLIVRPFKYYIRMFHSGVNDVGGMVLTGLYFQFTKEQMNDNDFFTYAQMIMRVVIGLIIINIILVITHWIFELIFRLCPFCCMNFRKKMQKAEVDDDEVVPEAEVLSSEESVEKQVIVQPPIEIVIPAAGVLVEKGQEYTLEKDTVIEPKKRMPEEEVKEIKPANVEEDEDLIVNRGRNTPNTAKSNIDNEQTANTFYNSQGKSKLKGLYD</sequence>
<reference evidence="3" key="1">
    <citation type="submission" date="2021-01" db="EMBL/GenBank/DDBJ databases">
        <authorList>
            <person name="Corre E."/>
            <person name="Pelletier E."/>
            <person name="Niang G."/>
            <person name="Scheremetjew M."/>
            <person name="Finn R."/>
            <person name="Kale V."/>
            <person name="Holt S."/>
            <person name="Cochrane G."/>
            <person name="Meng A."/>
            <person name="Brown T."/>
            <person name="Cohen L."/>
        </authorList>
    </citation>
    <scope>NUCLEOTIDE SEQUENCE</scope>
    <source>
        <strain evidence="3">FSP1.4</strain>
    </source>
</reference>
<feature type="transmembrane region" description="Helical" evidence="2">
    <location>
        <begin position="245"/>
        <end position="277"/>
    </location>
</feature>
<feature type="transmembrane region" description="Helical" evidence="2">
    <location>
        <begin position="25"/>
        <end position="46"/>
    </location>
</feature>
<organism evidence="3">
    <name type="scientific">Euplotes harpa</name>
    <dbReference type="NCBI Taxonomy" id="151035"/>
    <lineage>
        <taxon>Eukaryota</taxon>
        <taxon>Sar</taxon>
        <taxon>Alveolata</taxon>
        <taxon>Ciliophora</taxon>
        <taxon>Intramacronucleata</taxon>
        <taxon>Spirotrichea</taxon>
        <taxon>Hypotrichia</taxon>
        <taxon>Euplotida</taxon>
        <taxon>Euplotidae</taxon>
        <taxon>Euplotes</taxon>
    </lineage>
</organism>
<feature type="transmembrane region" description="Helical" evidence="2">
    <location>
        <begin position="146"/>
        <end position="167"/>
    </location>
</feature>
<dbReference type="EMBL" id="HBII01021099">
    <property type="protein sequence ID" value="CAE0349824.1"/>
    <property type="molecule type" value="Transcribed_RNA"/>
</dbReference>
<keyword evidence="2" id="KW-1133">Transmembrane helix</keyword>
<proteinExistence type="predicted"/>
<feature type="transmembrane region" description="Helical" evidence="2">
    <location>
        <begin position="174"/>
        <end position="196"/>
    </location>
</feature>
<keyword evidence="2" id="KW-0472">Membrane</keyword>
<feature type="region of interest" description="Disordered" evidence="1">
    <location>
        <begin position="448"/>
        <end position="485"/>
    </location>
</feature>